<evidence type="ECO:0000313" key="2">
    <source>
        <dbReference type="Proteomes" id="UP001500547"/>
    </source>
</evidence>
<dbReference type="Proteomes" id="UP001500547">
    <property type="component" value="Unassembled WGS sequence"/>
</dbReference>
<reference evidence="2" key="1">
    <citation type="journal article" date="2019" name="Int. J. Syst. Evol. Microbiol.">
        <title>The Global Catalogue of Microorganisms (GCM) 10K type strain sequencing project: providing services to taxonomists for standard genome sequencing and annotation.</title>
        <authorList>
            <consortium name="The Broad Institute Genomics Platform"/>
            <consortium name="The Broad Institute Genome Sequencing Center for Infectious Disease"/>
            <person name="Wu L."/>
            <person name="Ma J."/>
        </authorList>
    </citation>
    <scope>NUCLEOTIDE SEQUENCE [LARGE SCALE GENOMIC DNA]</scope>
    <source>
        <strain evidence="2">JCM 18715</strain>
    </source>
</reference>
<accession>A0ABP9QCH8</accession>
<comment type="caution">
    <text evidence="1">The sequence shown here is derived from an EMBL/GenBank/DDBJ whole genome shotgun (WGS) entry which is preliminary data.</text>
</comment>
<dbReference type="EMBL" id="BAABLD010000002">
    <property type="protein sequence ID" value="GAA5159599.1"/>
    <property type="molecule type" value="Genomic_DNA"/>
</dbReference>
<sequence>MLRFLGVLSLCYLGGCASISVSLAPGHSPEAAAYLQEKLLPATVQAQEDYVALARSKLKQSSVSTTQILVAATKANADKAKAAQPTALVVTLNNSFPDVQQTRTVLNPVRASARLLFERAGLDEARRSPEWFVTGITNEIALDVLRGRHGKDTLTERILRSDDEAELRKTEDRLDPVKLLKQRQVKSSGKFTAMANFMAQTLRNQQGENFYPSLANYLRQLAIASSAEQAFQLAFGLTPEVFATQVDRRLEGLREQKRVHAQSLADWEDLDEESGRALLTTKSMRDHFASYEKLASPKAFVRARSGASVSFDDRAEAIPLALEQCATVDPLGCKVISLDGRFVRPVRSPKPEIDVRMASTGDDAWIKEVQSKWMPLLRKTVDHFNEIVQKRLGYSLKESVRIYVVTSREDYSRALRDQLRLSAARAETSASVAGGTSNQRGQMIVALYPNTPPEMLWEVVITRTLHELTHELQGQIQGDSAGFSSARWLEEATADHLAYLVGKELDRDPSAKYVLEDWRESLIEWYRLRGRTLTKPENVMTANGEQWTRQMVERLNPYQMAGIMSVHLADRLGDGYFPAVFRYWALAAKEGEKEEKAFEACFGVSRAAYMVSLKKWLETL</sequence>
<evidence type="ECO:0008006" key="3">
    <source>
        <dbReference type="Google" id="ProtNLM"/>
    </source>
</evidence>
<dbReference type="RefSeq" id="WP_345531373.1">
    <property type="nucleotide sequence ID" value="NZ_BAABLD010000002.1"/>
</dbReference>
<gene>
    <name evidence="1" type="ORF">GCM10025770_06190</name>
</gene>
<evidence type="ECO:0000313" key="1">
    <source>
        <dbReference type="EMBL" id="GAA5159599.1"/>
    </source>
</evidence>
<name>A0ABP9QCH8_9RHOO</name>
<organism evidence="1 2">
    <name type="scientific">Viridibacterium curvum</name>
    <dbReference type="NCBI Taxonomy" id="1101404"/>
    <lineage>
        <taxon>Bacteria</taxon>
        <taxon>Pseudomonadati</taxon>
        <taxon>Pseudomonadota</taxon>
        <taxon>Betaproteobacteria</taxon>
        <taxon>Rhodocyclales</taxon>
        <taxon>Rhodocyclaceae</taxon>
        <taxon>Viridibacterium</taxon>
    </lineage>
</organism>
<proteinExistence type="predicted"/>
<protein>
    <recommendedName>
        <fullName evidence="3">DUF1570 domain-containing protein</fullName>
    </recommendedName>
</protein>
<keyword evidence="2" id="KW-1185">Reference proteome</keyword>